<dbReference type="Proteomes" id="UP001234354">
    <property type="component" value="Unassembled WGS sequence"/>
</dbReference>
<comment type="caution">
    <text evidence="1">The sequence shown here is derived from an EMBL/GenBank/DDBJ whole genome shotgun (WGS) entry which is preliminary data.</text>
</comment>
<protein>
    <recommendedName>
        <fullName evidence="3">Lipoprotein</fullName>
    </recommendedName>
</protein>
<evidence type="ECO:0000313" key="1">
    <source>
        <dbReference type="EMBL" id="MDQ1117746.1"/>
    </source>
</evidence>
<dbReference type="EMBL" id="JAUTBB010000001">
    <property type="protein sequence ID" value="MDQ1117746.1"/>
    <property type="molecule type" value="Genomic_DNA"/>
</dbReference>
<accession>A0AAW8G7Q6</accession>
<sequence>MKASYLATAAALFSLAAGTFIFIRHEQQLATTEALAKAESRPAAEVNNIKPQVDRAIPGAPGMRLTLEGSSSFESLRQRVINASPADKAQGLAYLVSAARVCEDGARRASEKSYGLQAGSQSHQVYSRYVQSFCKDFSGSSESYQNELLAMGENDVNLAQDLAWEAASGKGLNRAERASAEQLFLTSKSPSAIYNAASILAGSSDNDGGQWQFGQDLAETASEKIALSKAQWIASQMLVCDLSGGCGAGGLTSAIECGSYSMCEDGITVNDVLKKTSTPIEYDLAKKLYQRLYKDREMAANLPRA</sequence>
<evidence type="ECO:0008006" key="3">
    <source>
        <dbReference type="Google" id="ProtNLM"/>
    </source>
</evidence>
<name>A0AAW8G7Q6_9GAMM</name>
<evidence type="ECO:0000313" key="2">
    <source>
        <dbReference type="Proteomes" id="UP001234354"/>
    </source>
</evidence>
<gene>
    <name evidence="1" type="ORF">QE383_000054</name>
</gene>
<reference evidence="1" key="1">
    <citation type="submission" date="2023-07" db="EMBL/GenBank/DDBJ databases">
        <title>Functional and genomic diversity of the sorghum phyllosphere microbiome.</title>
        <authorList>
            <person name="Shade A."/>
        </authorList>
    </citation>
    <scope>NUCLEOTIDE SEQUENCE</scope>
    <source>
        <strain evidence="1">SORGH_AS_0908</strain>
    </source>
</reference>
<organism evidence="1 2">
    <name type="scientific">Pseudoxanthomonas winnipegensis</name>
    <dbReference type="NCBI Taxonomy" id="2480810"/>
    <lineage>
        <taxon>Bacteria</taxon>
        <taxon>Pseudomonadati</taxon>
        <taxon>Pseudomonadota</taxon>
        <taxon>Gammaproteobacteria</taxon>
        <taxon>Lysobacterales</taxon>
        <taxon>Lysobacteraceae</taxon>
        <taxon>Pseudoxanthomonas</taxon>
    </lineage>
</organism>
<proteinExistence type="predicted"/>
<dbReference type="RefSeq" id="WP_306995395.1">
    <property type="nucleotide sequence ID" value="NZ_JAUTBB010000001.1"/>
</dbReference>
<dbReference type="AlphaFoldDB" id="A0AAW8G7Q6"/>